<name>A0ACB9GP50_9ASTR</name>
<organism evidence="1 2">
    <name type="scientific">Smallanthus sonchifolius</name>
    <dbReference type="NCBI Taxonomy" id="185202"/>
    <lineage>
        <taxon>Eukaryota</taxon>
        <taxon>Viridiplantae</taxon>
        <taxon>Streptophyta</taxon>
        <taxon>Embryophyta</taxon>
        <taxon>Tracheophyta</taxon>
        <taxon>Spermatophyta</taxon>
        <taxon>Magnoliopsida</taxon>
        <taxon>eudicotyledons</taxon>
        <taxon>Gunneridae</taxon>
        <taxon>Pentapetalae</taxon>
        <taxon>asterids</taxon>
        <taxon>campanulids</taxon>
        <taxon>Asterales</taxon>
        <taxon>Asteraceae</taxon>
        <taxon>Asteroideae</taxon>
        <taxon>Heliantheae alliance</taxon>
        <taxon>Millerieae</taxon>
        <taxon>Smallanthus</taxon>
    </lineage>
</organism>
<keyword evidence="2" id="KW-1185">Reference proteome</keyword>
<dbReference type="Proteomes" id="UP001056120">
    <property type="component" value="Linkage Group LG14"/>
</dbReference>
<gene>
    <name evidence="1" type="ORF">L1987_44339</name>
</gene>
<dbReference type="EMBL" id="CM042031">
    <property type="protein sequence ID" value="KAI3785224.1"/>
    <property type="molecule type" value="Genomic_DNA"/>
</dbReference>
<evidence type="ECO:0000313" key="1">
    <source>
        <dbReference type="EMBL" id="KAI3785224.1"/>
    </source>
</evidence>
<reference evidence="1 2" key="2">
    <citation type="journal article" date="2022" name="Mol. Ecol. Resour.">
        <title>The genomes of chicory, endive, great burdock and yacon provide insights into Asteraceae paleo-polyploidization history and plant inulin production.</title>
        <authorList>
            <person name="Fan W."/>
            <person name="Wang S."/>
            <person name="Wang H."/>
            <person name="Wang A."/>
            <person name="Jiang F."/>
            <person name="Liu H."/>
            <person name="Zhao H."/>
            <person name="Xu D."/>
            <person name="Zhang Y."/>
        </authorList>
    </citation>
    <scope>NUCLEOTIDE SEQUENCE [LARGE SCALE GENOMIC DNA]</scope>
    <source>
        <strain evidence="2">cv. Yunnan</strain>
        <tissue evidence="1">Leaves</tissue>
    </source>
</reference>
<accession>A0ACB9GP50</accession>
<protein>
    <submittedName>
        <fullName evidence="1">Uncharacterized protein</fullName>
    </submittedName>
</protein>
<proteinExistence type="predicted"/>
<sequence length="130" mass="15210">MKAIPFSNPVFSGCRRRHHSQTKSFVVNARRGANDRRNIVDENMIVLRMRIKEVEMDGLPPARSENWMEWEKKYYEHYIGDVCEVMRMVQMCLMNNRPSLVLGTLALLMLIMTLSVSDVIYDFISLVKLL</sequence>
<reference evidence="2" key="1">
    <citation type="journal article" date="2022" name="Mol. Ecol. Resour.">
        <title>The genomes of chicory, endive, great burdock and yacon provide insights into Asteraceae palaeo-polyploidization history and plant inulin production.</title>
        <authorList>
            <person name="Fan W."/>
            <person name="Wang S."/>
            <person name="Wang H."/>
            <person name="Wang A."/>
            <person name="Jiang F."/>
            <person name="Liu H."/>
            <person name="Zhao H."/>
            <person name="Xu D."/>
            <person name="Zhang Y."/>
        </authorList>
    </citation>
    <scope>NUCLEOTIDE SEQUENCE [LARGE SCALE GENOMIC DNA]</scope>
    <source>
        <strain evidence="2">cv. Yunnan</strain>
    </source>
</reference>
<evidence type="ECO:0000313" key="2">
    <source>
        <dbReference type="Proteomes" id="UP001056120"/>
    </source>
</evidence>
<comment type="caution">
    <text evidence="1">The sequence shown here is derived from an EMBL/GenBank/DDBJ whole genome shotgun (WGS) entry which is preliminary data.</text>
</comment>